<dbReference type="CDD" id="cd06558">
    <property type="entry name" value="crotonase-like"/>
    <property type="match status" value="1"/>
</dbReference>
<dbReference type="RefSeq" id="WP_271470663.1">
    <property type="nucleotide sequence ID" value="NZ_JANEWF010000007.1"/>
</dbReference>
<dbReference type="EMBL" id="JANEWF010000007">
    <property type="protein sequence ID" value="MDA8483420.1"/>
    <property type="molecule type" value="Genomic_DNA"/>
</dbReference>
<dbReference type="InterPro" id="IPR014748">
    <property type="entry name" value="Enoyl-CoA_hydra_C"/>
</dbReference>
<evidence type="ECO:0000313" key="3">
    <source>
        <dbReference type="EMBL" id="MDA8483420.1"/>
    </source>
</evidence>
<gene>
    <name evidence="3" type="ORF">NNO07_10100</name>
</gene>
<dbReference type="Pfam" id="PF00378">
    <property type="entry name" value="ECH_1"/>
    <property type="match status" value="1"/>
</dbReference>
<comment type="caution">
    <text evidence="3">The sequence shown here is derived from an EMBL/GenBank/DDBJ whole genome shotgun (WGS) entry which is preliminary data.</text>
</comment>
<proteinExistence type="inferred from homology"/>
<dbReference type="Gene3D" id="3.90.226.10">
    <property type="entry name" value="2-enoyl-CoA Hydratase, Chain A, domain 1"/>
    <property type="match status" value="1"/>
</dbReference>
<dbReference type="Gene3D" id="1.10.12.10">
    <property type="entry name" value="Lyase 2-enoyl-coa Hydratase, Chain A, domain 2"/>
    <property type="match status" value="1"/>
</dbReference>
<dbReference type="InterPro" id="IPR018376">
    <property type="entry name" value="Enoyl-CoA_hyd/isom_CS"/>
</dbReference>
<accession>A0ABT4Y3J1</accession>
<dbReference type="PROSITE" id="PS00166">
    <property type="entry name" value="ENOYL_COA_HYDRATASE"/>
    <property type="match status" value="1"/>
</dbReference>
<protein>
    <submittedName>
        <fullName evidence="3">Enoyl-CoA hydratase/isomerase family protein</fullName>
    </submittedName>
</protein>
<sequence>MDVTDEAVLYEKIGTTAVITLNRPQKRNALDGAVARGMLDAVAMARDDGAVRTVVLTGAGGAFCSGADLADDSSCDDPVFFGRDTVLGHQRWLSALIELEKPVIAAVDGPAVGAGFSLALAADFIFVTPRTRFMASFLSIGLVPDLSMFHVLPRLVGLARAKEIVFSARAIGPEESLSIGLAQALAPAEELMERTLSYASQFDNAPPRALALAKSLLNRSFETDRATMNQLEASAQSLCGASQYHAEAVRRFLAKEGLAYTGAIPMADEDRRGR</sequence>
<name>A0ABT4Y3J1_METRE</name>
<dbReference type="InterPro" id="IPR001753">
    <property type="entry name" value="Enoyl-CoA_hydra/iso"/>
</dbReference>
<reference evidence="3 4" key="1">
    <citation type="submission" date="2022-07" db="EMBL/GenBank/DDBJ databases">
        <title>Genome Analysis of Selected Gammaproteobacteria from Nigerian Food snails.</title>
        <authorList>
            <person name="Okafor A.C."/>
        </authorList>
    </citation>
    <scope>NUCLEOTIDE SEQUENCE [LARGE SCALE GENOMIC DNA]</scope>
    <source>
        <strain evidence="3 4">Awg 2</strain>
    </source>
</reference>
<dbReference type="PANTHER" id="PTHR43459">
    <property type="entry name" value="ENOYL-COA HYDRATASE"/>
    <property type="match status" value="1"/>
</dbReference>
<evidence type="ECO:0000256" key="1">
    <source>
        <dbReference type="ARBA" id="ARBA00005254"/>
    </source>
</evidence>
<evidence type="ECO:0000256" key="2">
    <source>
        <dbReference type="RuleBase" id="RU003707"/>
    </source>
</evidence>
<keyword evidence="4" id="KW-1185">Reference proteome</keyword>
<evidence type="ECO:0000313" key="4">
    <source>
        <dbReference type="Proteomes" id="UP001211689"/>
    </source>
</evidence>
<dbReference type="PANTHER" id="PTHR43459:SF1">
    <property type="entry name" value="EG:BACN32G11.4 PROTEIN"/>
    <property type="match status" value="1"/>
</dbReference>
<dbReference type="SUPFAM" id="SSF52096">
    <property type="entry name" value="ClpP/crotonase"/>
    <property type="match status" value="1"/>
</dbReference>
<dbReference type="Proteomes" id="UP001211689">
    <property type="component" value="Unassembled WGS sequence"/>
</dbReference>
<organism evidence="3 4">
    <name type="scientific">Metapseudomonas resinovorans</name>
    <name type="common">Pseudomonas resinovorans</name>
    <dbReference type="NCBI Taxonomy" id="53412"/>
    <lineage>
        <taxon>Bacteria</taxon>
        <taxon>Pseudomonadati</taxon>
        <taxon>Pseudomonadota</taxon>
        <taxon>Gammaproteobacteria</taxon>
        <taxon>Pseudomonadales</taxon>
        <taxon>Pseudomonadaceae</taxon>
        <taxon>Metapseudomonas</taxon>
    </lineage>
</organism>
<dbReference type="InterPro" id="IPR029045">
    <property type="entry name" value="ClpP/crotonase-like_dom_sf"/>
</dbReference>
<comment type="similarity">
    <text evidence="1 2">Belongs to the enoyl-CoA hydratase/isomerase family.</text>
</comment>